<dbReference type="Proteomes" id="UP000799118">
    <property type="component" value="Unassembled WGS sequence"/>
</dbReference>
<proteinExistence type="inferred from homology"/>
<sequence length="433" mass="47731">MAPYSDHSSRKTNSSKKPHTGYVSMSTVEDLSYTPSVEEKTRDAAQIVATGRRSWKTLKGRGEAVWPPHLEAALIEALEKYRPDDSRSSKTLGRFSMRNRFISDYIFETAGKRRTPKQVGSRLQQLRDTCKSDKIMQLISRRNVENDGDSGGSTYSGSPSPAPEMRLSQGSFSDGKPVWVNIVLERLSWSSLPPKVMPLVIHLAPTSGINPPLSCFDSMNAGLLSNLEPTVTFASPYSLERRCSFSVFADNTGLPIHTESAVLTEYPRTRSSGSLYGVSLVPSLWQSLCESTTPTRFTIVQTLYIASPIASSDSNDHAHISVVYNFTYPESSTELLPAVPAYTMSGFSFMNDQPLASIPERNWNTGVMNSGDIDWSSSFGSYSQLNTMNSDLTPRYEIPTISRNGRGLTCPTDSWVNGPKYAPQALSTSLSYC</sequence>
<evidence type="ECO:0000259" key="4">
    <source>
        <dbReference type="PROSITE" id="PS51088"/>
    </source>
</evidence>
<accession>A0A6A4I1Z6</accession>
<dbReference type="OrthoDB" id="10006572at2759"/>
<evidence type="ECO:0000313" key="5">
    <source>
        <dbReference type="EMBL" id="KAE9402914.1"/>
    </source>
</evidence>
<dbReference type="PROSITE" id="PS51088">
    <property type="entry name" value="TEA_2"/>
    <property type="match status" value="1"/>
</dbReference>
<feature type="region of interest" description="Disordered" evidence="3">
    <location>
        <begin position="141"/>
        <end position="168"/>
    </location>
</feature>
<evidence type="ECO:0000256" key="1">
    <source>
        <dbReference type="ARBA" id="ARBA00008421"/>
    </source>
</evidence>
<feature type="region of interest" description="Disordered" evidence="3">
    <location>
        <begin position="1"/>
        <end position="24"/>
    </location>
</feature>
<dbReference type="EMBL" id="ML769430">
    <property type="protein sequence ID" value="KAE9402914.1"/>
    <property type="molecule type" value="Genomic_DNA"/>
</dbReference>
<dbReference type="AlphaFoldDB" id="A0A6A4I1Z6"/>
<dbReference type="Pfam" id="PF01285">
    <property type="entry name" value="TEA"/>
    <property type="match status" value="1"/>
</dbReference>
<feature type="DNA-binding region" description="TEA" evidence="2">
    <location>
        <begin position="59"/>
        <end position="133"/>
    </location>
</feature>
<dbReference type="SMART" id="SM00426">
    <property type="entry name" value="TEA"/>
    <property type="match status" value="1"/>
</dbReference>
<organism evidence="5 6">
    <name type="scientific">Gymnopus androsaceus JB14</name>
    <dbReference type="NCBI Taxonomy" id="1447944"/>
    <lineage>
        <taxon>Eukaryota</taxon>
        <taxon>Fungi</taxon>
        <taxon>Dikarya</taxon>
        <taxon>Basidiomycota</taxon>
        <taxon>Agaricomycotina</taxon>
        <taxon>Agaricomycetes</taxon>
        <taxon>Agaricomycetidae</taxon>
        <taxon>Agaricales</taxon>
        <taxon>Marasmiineae</taxon>
        <taxon>Omphalotaceae</taxon>
        <taxon>Gymnopus</taxon>
    </lineage>
</organism>
<evidence type="ECO:0000256" key="2">
    <source>
        <dbReference type="PROSITE-ProRule" id="PRU00505"/>
    </source>
</evidence>
<dbReference type="InterPro" id="IPR000818">
    <property type="entry name" value="TEA/ATTS_dom"/>
</dbReference>
<evidence type="ECO:0000256" key="3">
    <source>
        <dbReference type="SAM" id="MobiDB-lite"/>
    </source>
</evidence>
<evidence type="ECO:0000313" key="6">
    <source>
        <dbReference type="Proteomes" id="UP000799118"/>
    </source>
</evidence>
<gene>
    <name evidence="5" type="ORF">BT96DRAFT_917863</name>
</gene>
<feature type="domain" description="TEA" evidence="4">
    <location>
        <begin position="59"/>
        <end position="133"/>
    </location>
</feature>
<comment type="similarity">
    <text evidence="1">Belongs to the TEC1 family.</text>
</comment>
<name>A0A6A4I1Z6_9AGAR</name>
<dbReference type="InterPro" id="IPR038096">
    <property type="entry name" value="TEA/ATTS_sf"/>
</dbReference>
<reference evidence="5" key="1">
    <citation type="journal article" date="2019" name="Environ. Microbiol.">
        <title>Fungal ecological strategies reflected in gene transcription - a case study of two litter decomposers.</title>
        <authorList>
            <person name="Barbi F."/>
            <person name="Kohler A."/>
            <person name="Barry K."/>
            <person name="Baskaran P."/>
            <person name="Daum C."/>
            <person name="Fauchery L."/>
            <person name="Ihrmark K."/>
            <person name="Kuo A."/>
            <person name="LaButti K."/>
            <person name="Lipzen A."/>
            <person name="Morin E."/>
            <person name="Grigoriev I.V."/>
            <person name="Henrissat B."/>
            <person name="Lindahl B."/>
            <person name="Martin F."/>
        </authorList>
    </citation>
    <scope>NUCLEOTIDE SEQUENCE</scope>
    <source>
        <strain evidence="5">JB14</strain>
    </source>
</reference>
<dbReference type="GO" id="GO:0003700">
    <property type="term" value="F:DNA-binding transcription factor activity"/>
    <property type="evidence" value="ECO:0007669"/>
    <property type="project" value="InterPro"/>
</dbReference>
<protein>
    <recommendedName>
        <fullName evidence="4">TEA domain-containing protein</fullName>
    </recommendedName>
</protein>
<dbReference type="Gene3D" id="6.10.20.40">
    <property type="entry name" value="TEA/ATTS domain"/>
    <property type="match status" value="1"/>
</dbReference>
<keyword evidence="6" id="KW-1185">Reference proteome</keyword>